<evidence type="ECO:0000256" key="3">
    <source>
        <dbReference type="ARBA" id="ARBA00022840"/>
    </source>
</evidence>
<dbReference type="EMBL" id="CAJNNV010003643">
    <property type="protein sequence ID" value="CAE8589350.1"/>
    <property type="molecule type" value="Genomic_DNA"/>
</dbReference>
<evidence type="ECO:0000256" key="1">
    <source>
        <dbReference type="ARBA" id="ARBA00010322"/>
    </source>
</evidence>
<keyword evidence="2" id="KW-0547">Nucleotide-binding</keyword>
<name>A0A813J141_POLGL</name>
<dbReference type="PANTHER" id="PTHR12169">
    <property type="entry name" value="ATPASE N2B"/>
    <property type="match status" value="1"/>
</dbReference>
<dbReference type="PANTHER" id="PTHR12169:SF6">
    <property type="entry name" value="AFG1-LIKE ATPASE"/>
    <property type="match status" value="1"/>
</dbReference>
<evidence type="ECO:0000256" key="2">
    <source>
        <dbReference type="ARBA" id="ARBA00022741"/>
    </source>
</evidence>
<dbReference type="AlphaFoldDB" id="A0A813J141"/>
<evidence type="ECO:0000313" key="7">
    <source>
        <dbReference type="Proteomes" id="UP000626109"/>
    </source>
</evidence>
<dbReference type="Proteomes" id="UP000626109">
    <property type="component" value="Unassembled WGS sequence"/>
</dbReference>
<evidence type="ECO:0000313" key="4">
    <source>
        <dbReference type="EMBL" id="CAE8589350.1"/>
    </source>
</evidence>
<keyword evidence="8" id="KW-1185">Reference proteome</keyword>
<keyword evidence="3" id="KW-0067">ATP-binding</keyword>
<feature type="non-terminal residue" evidence="6">
    <location>
        <position position="230"/>
    </location>
</feature>
<evidence type="ECO:0000313" key="8">
    <source>
        <dbReference type="Proteomes" id="UP000654075"/>
    </source>
</evidence>
<dbReference type="Gene3D" id="3.40.50.300">
    <property type="entry name" value="P-loop containing nucleotide triphosphate hydrolases"/>
    <property type="match status" value="1"/>
</dbReference>
<dbReference type="InterPro" id="IPR027417">
    <property type="entry name" value="P-loop_NTPase"/>
</dbReference>
<evidence type="ECO:0000313" key="5">
    <source>
        <dbReference type="EMBL" id="CAE8595926.1"/>
    </source>
</evidence>
<comment type="similarity">
    <text evidence="1">Belongs to the AFG1 ATPase family.</text>
</comment>
<organism evidence="6 7">
    <name type="scientific">Polarella glacialis</name>
    <name type="common">Dinoflagellate</name>
    <dbReference type="NCBI Taxonomy" id="89957"/>
    <lineage>
        <taxon>Eukaryota</taxon>
        <taxon>Sar</taxon>
        <taxon>Alveolata</taxon>
        <taxon>Dinophyceae</taxon>
        <taxon>Suessiales</taxon>
        <taxon>Suessiaceae</taxon>
        <taxon>Polarella</taxon>
    </lineage>
</organism>
<gene>
    <name evidence="5" type="ORF">PGLA1383_LOCUS14409</name>
    <name evidence="4" type="ORF">PGLA1383_LOCUS8114</name>
    <name evidence="6" type="ORF">PGLA2088_LOCUS13768</name>
</gene>
<dbReference type="EMBL" id="CAJNNV010008235">
    <property type="protein sequence ID" value="CAE8595926.1"/>
    <property type="molecule type" value="Genomic_DNA"/>
</dbReference>
<comment type="caution">
    <text evidence="6">The sequence shown here is derived from an EMBL/GenBank/DDBJ whole genome shotgun (WGS) entry which is preliminary data.</text>
</comment>
<dbReference type="EMBL" id="CAJNNW010016604">
    <property type="protein sequence ID" value="CAE8659460.1"/>
    <property type="molecule type" value="Genomic_DNA"/>
</dbReference>
<dbReference type="Proteomes" id="UP000654075">
    <property type="component" value="Unassembled WGS sequence"/>
</dbReference>
<dbReference type="InterPro" id="IPR005654">
    <property type="entry name" value="ATPase_AFG1-like"/>
</dbReference>
<accession>A0A813J141</accession>
<sequence length="230" mass="24371">AFGCRGLSTYRAGPLSRLSSFVASRLGGEVSSQRSELSAHEFQKSFAGARAQTAVAAAAREAGAAAAAFRSLAQSPWQPLAAEKSEAAESKKQVAAGRLGFLPAEACEAARSGPAALHQFLVASGRLLPDPAQLQALEELSQVFLDLRLRLNVAGTKAESLHEGLYLHGHVGTGKTLLMDIFLASVCEGLPAVRIHRTHLHEFLQAAHAELHRSRSADASRDDDVCPQES</sequence>
<dbReference type="GO" id="GO:0005739">
    <property type="term" value="C:mitochondrion"/>
    <property type="evidence" value="ECO:0007669"/>
    <property type="project" value="TreeGrafter"/>
</dbReference>
<dbReference type="GO" id="GO:0005524">
    <property type="term" value="F:ATP binding"/>
    <property type="evidence" value="ECO:0007669"/>
    <property type="project" value="UniProtKB-KW"/>
</dbReference>
<protein>
    <submittedName>
        <fullName evidence="6">Uncharacterized protein</fullName>
    </submittedName>
</protein>
<reference evidence="6" key="1">
    <citation type="submission" date="2021-02" db="EMBL/GenBank/DDBJ databases">
        <authorList>
            <person name="Dougan E. K."/>
            <person name="Rhodes N."/>
            <person name="Thang M."/>
            <person name="Chan C."/>
        </authorList>
    </citation>
    <scope>NUCLEOTIDE SEQUENCE</scope>
</reference>
<dbReference type="GO" id="GO:0016887">
    <property type="term" value="F:ATP hydrolysis activity"/>
    <property type="evidence" value="ECO:0007669"/>
    <property type="project" value="InterPro"/>
</dbReference>
<feature type="non-terminal residue" evidence="6">
    <location>
        <position position="1"/>
    </location>
</feature>
<dbReference type="Pfam" id="PF03969">
    <property type="entry name" value="AFG1_ATPase"/>
    <property type="match status" value="1"/>
</dbReference>
<proteinExistence type="inferred from homology"/>
<evidence type="ECO:0000313" key="6">
    <source>
        <dbReference type="EMBL" id="CAE8659460.1"/>
    </source>
</evidence>
<dbReference type="OrthoDB" id="548867at2759"/>